<dbReference type="PROSITE" id="PS00197">
    <property type="entry name" value="2FE2S_FER_1"/>
    <property type="match status" value="1"/>
</dbReference>
<dbReference type="InterPro" id="IPR036010">
    <property type="entry name" value="2Fe-2S_ferredoxin-like_sf"/>
</dbReference>
<dbReference type="PROSITE" id="PS51085">
    <property type="entry name" value="2FE2S_FER_2"/>
    <property type="match status" value="1"/>
</dbReference>
<feature type="region of interest" description="Disordered" evidence="6">
    <location>
        <begin position="1"/>
        <end position="20"/>
    </location>
</feature>
<dbReference type="InterPro" id="IPR051452">
    <property type="entry name" value="Diverse_Oxidoreductases"/>
</dbReference>
<organism evidence="8 9">
    <name type="scientific">Pyrinomonas methylaliphatogenes</name>
    <dbReference type="NCBI Taxonomy" id="454194"/>
    <lineage>
        <taxon>Bacteria</taxon>
        <taxon>Pseudomonadati</taxon>
        <taxon>Acidobacteriota</taxon>
        <taxon>Blastocatellia</taxon>
        <taxon>Blastocatellales</taxon>
        <taxon>Pyrinomonadaceae</taxon>
        <taxon>Pyrinomonas</taxon>
    </lineage>
</organism>
<dbReference type="Proteomes" id="UP000031518">
    <property type="component" value="Unassembled WGS sequence"/>
</dbReference>
<keyword evidence="1" id="KW-0001">2Fe-2S</keyword>
<dbReference type="InterPro" id="IPR036884">
    <property type="entry name" value="2Fe-2S-bd_dom_sf"/>
</dbReference>
<dbReference type="CDD" id="cd00207">
    <property type="entry name" value="fer2"/>
    <property type="match status" value="1"/>
</dbReference>
<evidence type="ECO:0000313" key="8">
    <source>
        <dbReference type="EMBL" id="CDM64778.1"/>
    </source>
</evidence>
<keyword evidence="2" id="KW-0479">Metal-binding</keyword>
<dbReference type="SUPFAM" id="SSF47741">
    <property type="entry name" value="CO dehydrogenase ISP C-domain like"/>
    <property type="match status" value="1"/>
</dbReference>
<dbReference type="PANTHER" id="PTHR44379:SF5">
    <property type="entry name" value="OXIDOREDUCTASE WITH IRON-SULFUR SUBUNIT"/>
    <property type="match status" value="1"/>
</dbReference>
<dbReference type="PROSITE" id="PS51318">
    <property type="entry name" value="TAT"/>
    <property type="match status" value="1"/>
</dbReference>
<evidence type="ECO:0000313" key="9">
    <source>
        <dbReference type="Proteomes" id="UP000031518"/>
    </source>
</evidence>
<keyword evidence="9" id="KW-1185">Reference proteome</keyword>
<evidence type="ECO:0000256" key="1">
    <source>
        <dbReference type="ARBA" id="ARBA00022714"/>
    </source>
</evidence>
<dbReference type="EMBL" id="CBXV010000003">
    <property type="protein sequence ID" value="CDM64778.1"/>
    <property type="molecule type" value="Genomic_DNA"/>
</dbReference>
<dbReference type="Pfam" id="PF00111">
    <property type="entry name" value="Fer2"/>
    <property type="match status" value="1"/>
</dbReference>
<dbReference type="Gene3D" id="1.10.150.120">
    <property type="entry name" value="[2Fe-2S]-binding domain"/>
    <property type="match status" value="1"/>
</dbReference>
<dbReference type="InterPro" id="IPR006058">
    <property type="entry name" value="2Fe2S_fd_BS"/>
</dbReference>
<dbReference type="RefSeq" id="WP_041974658.1">
    <property type="nucleotide sequence ID" value="NZ_CBXV010000003.1"/>
</dbReference>
<dbReference type="AlphaFoldDB" id="A0A0B6WU66"/>
<dbReference type="GO" id="GO:0016491">
    <property type="term" value="F:oxidoreductase activity"/>
    <property type="evidence" value="ECO:0007669"/>
    <property type="project" value="UniProtKB-KW"/>
</dbReference>
<keyword evidence="4" id="KW-0408">Iron</keyword>
<keyword evidence="3" id="KW-0560">Oxidoreductase</keyword>
<dbReference type="PANTHER" id="PTHR44379">
    <property type="entry name" value="OXIDOREDUCTASE WITH IRON-SULFUR SUBUNIT"/>
    <property type="match status" value="1"/>
</dbReference>
<dbReference type="GO" id="GO:0051537">
    <property type="term" value="F:2 iron, 2 sulfur cluster binding"/>
    <property type="evidence" value="ECO:0007669"/>
    <property type="project" value="UniProtKB-KW"/>
</dbReference>
<reference evidence="8 9" key="2">
    <citation type="submission" date="2015-01" db="EMBL/GenBank/DDBJ databases">
        <title>Complete genome sequence of Pyrinomonas methylaliphatogenes type strain K22T.</title>
        <authorList>
            <person name="Lee K.C.Y."/>
            <person name="Power J.F."/>
            <person name="Dunfield P.F."/>
            <person name="Morgan X.C."/>
            <person name="Huttenhower C."/>
            <person name="Stott M.B."/>
        </authorList>
    </citation>
    <scope>NUCLEOTIDE SEQUENCE [LARGE SCALE GENOMIC DNA]</scope>
    <source>
        <strain evidence="8 9">K22</strain>
    </source>
</reference>
<name>A0A0B6WU66_9BACT</name>
<evidence type="ECO:0000256" key="4">
    <source>
        <dbReference type="ARBA" id="ARBA00023004"/>
    </source>
</evidence>
<evidence type="ECO:0000256" key="3">
    <source>
        <dbReference type="ARBA" id="ARBA00023002"/>
    </source>
</evidence>
<evidence type="ECO:0000256" key="5">
    <source>
        <dbReference type="ARBA" id="ARBA00023014"/>
    </source>
</evidence>
<sequence length="219" mass="23673">MTKKRDGQTERPESATDPSRRRFLKGMGLAGAGAAIIDLLDPELAPAREGSSEADRQLISDTVEVSLFVNGQRRTARVEPRTTLLTALREYLDPPITGPKLVCDMGACGACTVLLDDKPVYACLVLAVDAVGKRITTVEGLGTPEKMNAVQQAFVEKDALMCGFCTPGFVTAISALLRRNPHPTLDEVREACQGNFCRCGTYPRVFEAALAAAQMKDRE</sequence>
<dbReference type="GO" id="GO:0046872">
    <property type="term" value="F:metal ion binding"/>
    <property type="evidence" value="ECO:0007669"/>
    <property type="project" value="UniProtKB-KW"/>
</dbReference>
<keyword evidence="5" id="KW-0411">Iron-sulfur</keyword>
<dbReference type="Pfam" id="PF01799">
    <property type="entry name" value="Fer2_2"/>
    <property type="match status" value="1"/>
</dbReference>
<feature type="domain" description="2Fe-2S ferredoxin-type" evidence="7">
    <location>
        <begin position="63"/>
        <end position="141"/>
    </location>
</feature>
<dbReference type="STRING" id="454194.PYK22_00773"/>
<dbReference type="InterPro" id="IPR002888">
    <property type="entry name" value="2Fe-2S-bd"/>
</dbReference>
<dbReference type="OrthoDB" id="9796880at2"/>
<evidence type="ECO:0000259" key="7">
    <source>
        <dbReference type="PROSITE" id="PS51085"/>
    </source>
</evidence>
<gene>
    <name evidence="8" type="ORF">PYK22_00773</name>
</gene>
<dbReference type="Gene3D" id="3.10.20.30">
    <property type="match status" value="1"/>
</dbReference>
<dbReference type="InterPro" id="IPR001041">
    <property type="entry name" value="2Fe-2S_ferredoxin-type"/>
</dbReference>
<evidence type="ECO:0000256" key="6">
    <source>
        <dbReference type="SAM" id="MobiDB-lite"/>
    </source>
</evidence>
<evidence type="ECO:0000256" key="2">
    <source>
        <dbReference type="ARBA" id="ARBA00022723"/>
    </source>
</evidence>
<protein>
    <submittedName>
        <fullName evidence="8">Aerobic-type carbon monoxide dehydrogenase, small subunit CoxS/CutS-like protein</fullName>
    </submittedName>
</protein>
<dbReference type="NCBIfam" id="TIGR01409">
    <property type="entry name" value="TAT_signal_seq"/>
    <property type="match status" value="1"/>
</dbReference>
<reference evidence="8 9" key="1">
    <citation type="submission" date="2013-12" db="EMBL/GenBank/DDBJ databases">
        <authorList>
            <person name="Stott M."/>
        </authorList>
    </citation>
    <scope>NUCLEOTIDE SEQUENCE [LARGE SCALE GENOMIC DNA]</scope>
    <source>
        <strain evidence="8 9">K22</strain>
    </source>
</reference>
<proteinExistence type="predicted"/>
<dbReference type="InterPro" id="IPR006311">
    <property type="entry name" value="TAT_signal"/>
</dbReference>
<accession>A0A0B6WU66</accession>
<dbReference type="SUPFAM" id="SSF54292">
    <property type="entry name" value="2Fe-2S ferredoxin-like"/>
    <property type="match status" value="1"/>
</dbReference>
<dbReference type="InterPro" id="IPR019546">
    <property type="entry name" value="TAT_signal_bac_arc"/>
</dbReference>
<dbReference type="InterPro" id="IPR012675">
    <property type="entry name" value="Beta-grasp_dom_sf"/>
</dbReference>